<evidence type="ECO:0000256" key="1">
    <source>
        <dbReference type="SAM" id="Phobius"/>
    </source>
</evidence>
<feature type="transmembrane region" description="Helical" evidence="1">
    <location>
        <begin position="74"/>
        <end position="95"/>
    </location>
</feature>
<keyword evidence="3" id="KW-1185">Reference proteome</keyword>
<keyword evidence="1" id="KW-0472">Membrane</keyword>
<organism evidence="2 3">
    <name type="scientific">Amycolatopsis dongchuanensis</name>
    <dbReference type="NCBI Taxonomy" id="1070866"/>
    <lineage>
        <taxon>Bacteria</taxon>
        <taxon>Bacillati</taxon>
        <taxon>Actinomycetota</taxon>
        <taxon>Actinomycetes</taxon>
        <taxon>Pseudonocardiales</taxon>
        <taxon>Pseudonocardiaceae</taxon>
        <taxon>Amycolatopsis</taxon>
    </lineage>
</organism>
<dbReference type="Proteomes" id="UP001500192">
    <property type="component" value="Unassembled WGS sequence"/>
</dbReference>
<comment type="caution">
    <text evidence="2">The sequence shown here is derived from an EMBL/GenBank/DDBJ whole genome shotgun (WGS) entry which is preliminary data.</text>
</comment>
<feature type="transmembrane region" description="Helical" evidence="1">
    <location>
        <begin position="107"/>
        <end position="129"/>
    </location>
</feature>
<proteinExistence type="predicted"/>
<dbReference type="EMBL" id="BAABIB010000080">
    <property type="protein sequence ID" value="GAA5168401.1"/>
    <property type="molecule type" value="Genomic_DNA"/>
</dbReference>
<evidence type="ECO:0000313" key="3">
    <source>
        <dbReference type="Proteomes" id="UP001500192"/>
    </source>
</evidence>
<keyword evidence="1" id="KW-1133">Transmembrane helix</keyword>
<reference evidence="3" key="1">
    <citation type="journal article" date="2019" name="Int. J. Syst. Evol. Microbiol.">
        <title>The Global Catalogue of Microorganisms (GCM) 10K type strain sequencing project: providing services to taxonomists for standard genome sequencing and annotation.</title>
        <authorList>
            <consortium name="The Broad Institute Genomics Platform"/>
            <consortium name="The Broad Institute Genome Sequencing Center for Infectious Disease"/>
            <person name="Wu L."/>
            <person name="Ma J."/>
        </authorList>
    </citation>
    <scope>NUCLEOTIDE SEQUENCE [LARGE SCALE GENOMIC DNA]</scope>
    <source>
        <strain evidence="3">JCM 18054</strain>
    </source>
</reference>
<protein>
    <submittedName>
        <fullName evidence="2">Membrane protein</fullName>
    </submittedName>
</protein>
<evidence type="ECO:0000313" key="2">
    <source>
        <dbReference type="EMBL" id="GAA5168401.1"/>
    </source>
</evidence>
<feature type="transmembrane region" description="Helical" evidence="1">
    <location>
        <begin position="191"/>
        <end position="210"/>
    </location>
</feature>
<accession>A0ABP9QW99</accession>
<feature type="transmembrane region" description="Helical" evidence="1">
    <location>
        <begin position="135"/>
        <end position="153"/>
    </location>
</feature>
<gene>
    <name evidence="2" type="ORF">GCM10023214_44060</name>
</gene>
<keyword evidence="1" id="KW-0812">Transmembrane</keyword>
<feature type="transmembrane region" description="Helical" evidence="1">
    <location>
        <begin position="50"/>
        <end position="68"/>
    </location>
</feature>
<sequence length="216" mass="22313">MTLPREAAMLREIERSVSSGRFPAAFEGILVTSVDSPAVGGFAPALRRLYFVRFAFAIVWAVLVFLTTKSGLGPAGIVLVVVYPLFDVGSAIVDARSAKGSKSVRGLYVNMAISLLATIGIGVAAASGIPAVLRVWGAWAIVAGLVQLIVALVRRRMGGQWPMILSGGISVLAGANFILGASGAKPSLTNVAGYAVLGGIFFLVSAIRLGRAAKGK</sequence>
<feature type="transmembrane region" description="Helical" evidence="1">
    <location>
        <begin position="160"/>
        <end position="179"/>
    </location>
</feature>
<name>A0ABP9QW99_9PSEU</name>